<name>A0ABQ5UMW0_9HYPH</name>
<sequence>MLSKTVKIAIGLLALMVLAQPAWAGDRAGVNFIGFSGNGAYFAFEEFGIQDGSGFAYADLYVIDMAADKWVRGTPVRIRVDNENIGLNEVRARARKQAQPVLDRLEIEMPVEVLALNGDGALGTNPGQFRFGLPGFGRDEPRGDHMLTLASHVATSPLPCADWFGMPPLGFMLSLDERVLHDETAIPESRGCAQEYRLYGVVQPLWAQAIEEAVAIIAVYPGGFEGPDRRFIAVPLGEK</sequence>
<gene>
    <name evidence="2" type="ORF">GCM10007913_43920</name>
</gene>
<reference evidence="2" key="2">
    <citation type="submission" date="2023-01" db="EMBL/GenBank/DDBJ databases">
        <title>Draft genome sequence of Devosia yakushimensis strain NBRC 103855.</title>
        <authorList>
            <person name="Sun Q."/>
            <person name="Mori K."/>
        </authorList>
    </citation>
    <scope>NUCLEOTIDE SEQUENCE</scope>
    <source>
        <strain evidence="2">NBRC 103855</strain>
    </source>
</reference>
<protein>
    <recommendedName>
        <fullName evidence="4">DUF2259 domain-containing protein</fullName>
    </recommendedName>
</protein>
<evidence type="ECO:0008006" key="4">
    <source>
        <dbReference type="Google" id="ProtNLM"/>
    </source>
</evidence>
<organism evidence="2 3">
    <name type="scientific">Devosia yakushimensis</name>
    <dbReference type="NCBI Taxonomy" id="470028"/>
    <lineage>
        <taxon>Bacteria</taxon>
        <taxon>Pseudomonadati</taxon>
        <taxon>Pseudomonadota</taxon>
        <taxon>Alphaproteobacteria</taxon>
        <taxon>Hyphomicrobiales</taxon>
        <taxon>Devosiaceae</taxon>
        <taxon>Devosia</taxon>
    </lineage>
</organism>
<reference evidence="2" key="1">
    <citation type="journal article" date="2014" name="Int. J. Syst. Evol. Microbiol.">
        <title>Complete genome of a new Firmicutes species belonging to the dominant human colonic microbiota ('Ruminococcus bicirculans') reveals two chromosomes and a selective capacity to utilize plant glucans.</title>
        <authorList>
            <consortium name="NISC Comparative Sequencing Program"/>
            <person name="Wegmann U."/>
            <person name="Louis P."/>
            <person name="Goesmann A."/>
            <person name="Henrissat B."/>
            <person name="Duncan S.H."/>
            <person name="Flint H.J."/>
        </authorList>
    </citation>
    <scope>NUCLEOTIDE SEQUENCE</scope>
    <source>
        <strain evidence="2">NBRC 103855</strain>
    </source>
</reference>
<dbReference type="EMBL" id="BSNG01000004">
    <property type="protein sequence ID" value="GLQ12459.1"/>
    <property type="molecule type" value="Genomic_DNA"/>
</dbReference>
<proteinExistence type="predicted"/>
<dbReference type="Proteomes" id="UP001161406">
    <property type="component" value="Unassembled WGS sequence"/>
</dbReference>
<evidence type="ECO:0000313" key="3">
    <source>
        <dbReference type="Proteomes" id="UP001161406"/>
    </source>
</evidence>
<comment type="caution">
    <text evidence="2">The sequence shown here is derived from an EMBL/GenBank/DDBJ whole genome shotgun (WGS) entry which is preliminary data.</text>
</comment>
<feature type="chain" id="PRO_5046299419" description="DUF2259 domain-containing protein" evidence="1">
    <location>
        <begin position="25"/>
        <end position="239"/>
    </location>
</feature>
<evidence type="ECO:0000256" key="1">
    <source>
        <dbReference type="SAM" id="SignalP"/>
    </source>
</evidence>
<keyword evidence="3" id="KW-1185">Reference proteome</keyword>
<dbReference type="Pfam" id="PF10016">
    <property type="entry name" value="DUF2259"/>
    <property type="match status" value="1"/>
</dbReference>
<accession>A0ABQ5UMW0</accession>
<feature type="signal peptide" evidence="1">
    <location>
        <begin position="1"/>
        <end position="24"/>
    </location>
</feature>
<keyword evidence="1" id="KW-0732">Signal</keyword>
<dbReference type="InterPro" id="IPR018725">
    <property type="entry name" value="DUF2259_secreted"/>
</dbReference>
<evidence type="ECO:0000313" key="2">
    <source>
        <dbReference type="EMBL" id="GLQ12459.1"/>
    </source>
</evidence>
<dbReference type="RefSeq" id="WP_284394458.1">
    <property type="nucleotide sequence ID" value="NZ_BSNG01000004.1"/>
</dbReference>